<dbReference type="EMBL" id="JANPWB010000011">
    <property type="protein sequence ID" value="KAJ1123782.1"/>
    <property type="molecule type" value="Genomic_DNA"/>
</dbReference>
<dbReference type="Proteomes" id="UP001066276">
    <property type="component" value="Chromosome 7"/>
</dbReference>
<feature type="region of interest" description="Disordered" evidence="1">
    <location>
        <begin position="1"/>
        <end position="51"/>
    </location>
</feature>
<name>A0AAV7P947_PLEWA</name>
<evidence type="ECO:0000313" key="2">
    <source>
        <dbReference type="EMBL" id="KAJ1123782.1"/>
    </source>
</evidence>
<feature type="compositionally biased region" description="Basic and acidic residues" evidence="1">
    <location>
        <begin position="1"/>
        <end position="11"/>
    </location>
</feature>
<dbReference type="AlphaFoldDB" id="A0AAV7P947"/>
<accession>A0AAV7P947</accession>
<proteinExistence type="predicted"/>
<comment type="caution">
    <text evidence="2">The sequence shown here is derived from an EMBL/GenBank/DDBJ whole genome shotgun (WGS) entry which is preliminary data.</text>
</comment>
<gene>
    <name evidence="2" type="ORF">NDU88_002249</name>
</gene>
<sequence>MAGAALRRDSLAGESSARPPNDHGAGIGARTTHRTGPATSSLQNDDPPYGLNAVSDKLELLTELDA</sequence>
<organism evidence="2 3">
    <name type="scientific">Pleurodeles waltl</name>
    <name type="common">Iberian ribbed newt</name>
    <dbReference type="NCBI Taxonomy" id="8319"/>
    <lineage>
        <taxon>Eukaryota</taxon>
        <taxon>Metazoa</taxon>
        <taxon>Chordata</taxon>
        <taxon>Craniata</taxon>
        <taxon>Vertebrata</taxon>
        <taxon>Euteleostomi</taxon>
        <taxon>Amphibia</taxon>
        <taxon>Batrachia</taxon>
        <taxon>Caudata</taxon>
        <taxon>Salamandroidea</taxon>
        <taxon>Salamandridae</taxon>
        <taxon>Pleurodelinae</taxon>
        <taxon>Pleurodeles</taxon>
    </lineage>
</organism>
<keyword evidence="3" id="KW-1185">Reference proteome</keyword>
<reference evidence="2" key="1">
    <citation type="journal article" date="2022" name="bioRxiv">
        <title>Sequencing and chromosome-scale assembly of the giantPleurodeles waltlgenome.</title>
        <authorList>
            <person name="Brown T."/>
            <person name="Elewa A."/>
            <person name="Iarovenko S."/>
            <person name="Subramanian E."/>
            <person name="Araus A.J."/>
            <person name="Petzold A."/>
            <person name="Susuki M."/>
            <person name="Suzuki K.-i.T."/>
            <person name="Hayashi T."/>
            <person name="Toyoda A."/>
            <person name="Oliveira C."/>
            <person name="Osipova E."/>
            <person name="Leigh N.D."/>
            <person name="Simon A."/>
            <person name="Yun M.H."/>
        </authorList>
    </citation>
    <scope>NUCLEOTIDE SEQUENCE</scope>
    <source>
        <strain evidence="2">20211129_DDA</strain>
        <tissue evidence="2">Liver</tissue>
    </source>
</reference>
<protein>
    <submittedName>
        <fullName evidence="2">Uncharacterized protein</fullName>
    </submittedName>
</protein>
<evidence type="ECO:0000313" key="3">
    <source>
        <dbReference type="Proteomes" id="UP001066276"/>
    </source>
</evidence>
<evidence type="ECO:0000256" key="1">
    <source>
        <dbReference type="SAM" id="MobiDB-lite"/>
    </source>
</evidence>